<keyword evidence="1" id="KW-0472">Membrane</keyword>
<feature type="transmembrane region" description="Helical" evidence="1">
    <location>
        <begin position="46"/>
        <end position="66"/>
    </location>
</feature>
<reference evidence="3" key="1">
    <citation type="submission" date="2016-10" db="EMBL/GenBank/DDBJ databases">
        <authorList>
            <person name="Varghese N."/>
            <person name="Submissions S."/>
        </authorList>
    </citation>
    <scope>NUCLEOTIDE SEQUENCE [LARGE SCALE GENOMIC DNA]</scope>
    <source>
        <strain evidence="3">CGMCC 1.11101</strain>
    </source>
</reference>
<name>A0A1I5CWF6_9MICO</name>
<evidence type="ECO:0000256" key="1">
    <source>
        <dbReference type="SAM" id="Phobius"/>
    </source>
</evidence>
<dbReference type="EMBL" id="FOVM01000007">
    <property type="protein sequence ID" value="SFN90961.1"/>
    <property type="molecule type" value="Genomic_DNA"/>
</dbReference>
<feature type="transmembrane region" description="Helical" evidence="1">
    <location>
        <begin position="15"/>
        <end position="34"/>
    </location>
</feature>
<dbReference type="Proteomes" id="UP000198867">
    <property type="component" value="Unassembled WGS sequence"/>
</dbReference>
<keyword evidence="3" id="KW-1185">Reference proteome</keyword>
<keyword evidence="1" id="KW-1133">Transmembrane helix</keyword>
<proteinExistence type="predicted"/>
<accession>A0A1I5CWF6</accession>
<protein>
    <submittedName>
        <fullName evidence="2">Uncharacterized protein</fullName>
    </submittedName>
</protein>
<dbReference type="AlphaFoldDB" id="A0A1I5CWF6"/>
<evidence type="ECO:0000313" key="3">
    <source>
        <dbReference type="Proteomes" id="UP000198867"/>
    </source>
</evidence>
<feature type="transmembrane region" description="Helical" evidence="1">
    <location>
        <begin position="78"/>
        <end position="103"/>
    </location>
</feature>
<organism evidence="2 3">
    <name type="scientific">Mycetocola miduiensis</name>
    <dbReference type="NCBI Taxonomy" id="995034"/>
    <lineage>
        <taxon>Bacteria</taxon>
        <taxon>Bacillati</taxon>
        <taxon>Actinomycetota</taxon>
        <taxon>Actinomycetes</taxon>
        <taxon>Micrococcales</taxon>
        <taxon>Microbacteriaceae</taxon>
        <taxon>Mycetocola</taxon>
    </lineage>
</organism>
<dbReference type="RefSeq" id="WP_090712081.1">
    <property type="nucleotide sequence ID" value="NZ_FOVM01000007.1"/>
</dbReference>
<evidence type="ECO:0000313" key="2">
    <source>
        <dbReference type="EMBL" id="SFN90961.1"/>
    </source>
</evidence>
<keyword evidence="1" id="KW-0812">Transmembrane</keyword>
<gene>
    <name evidence="2" type="ORF">SAMN05216219_2604</name>
</gene>
<sequence length="131" mass="14456">MIPSALADFRLDDPFAIVVMAFGAVLLLTSIPVLQWRVLRCWIQPALFWIPANVAGWAFGILWTLTPSLFIDDRTAPGAIAAIFVTSGLRMAFTVAAITAFAARKVIRIARLLLREDGDVRKMQPTRESDA</sequence>
<dbReference type="OrthoDB" id="7188487at2"/>